<keyword evidence="2" id="KW-0812">Transmembrane</keyword>
<feature type="transmembrane region" description="Helical" evidence="2">
    <location>
        <begin position="159"/>
        <end position="177"/>
    </location>
</feature>
<keyword evidence="2" id="KW-0472">Membrane</keyword>
<dbReference type="AlphaFoldDB" id="M2XTV7"/>
<evidence type="ECO:0000256" key="2">
    <source>
        <dbReference type="SAM" id="Phobius"/>
    </source>
</evidence>
<evidence type="ECO:0000313" key="4">
    <source>
        <dbReference type="Proteomes" id="UP000009877"/>
    </source>
</evidence>
<feature type="transmembrane region" description="Helical" evidence="2">
    <location>
        <begin position="128"/>
        <end position="147"/>
    </location>
</feature>
<proteinExistence type="predicted"/>
<gene>
    <name evidence="3" type="ORF">C884_00727</name>
</gene>
<dbReference type="RefSeq" id="WP_006215152.1">
    <property type="nucleotide sequence ID" value="NZ_ANHZ02000017.1"/>
</dbReference>
<evidence type="ECO:0008006" key="5">
    <source>
        <dbReference type="Google" id="ProtNLM"/>
    </source>
</evidence>
<accession>M2XTV7</accession>
<name>M2XTV7_9MICC</name>
<dbReference type="STRING" id="71999.KPaMU14_05030"/>
<protein>
    <recommendedName>
        <fullName evidence="5">Integral membrane protein</fullName>
    </recommendedName>
</protein>
<feature type="transmembrane region" description="Helical" evidence="2">
    <location>
        <begin position="184"/>
        <end position="203"/>
    </location>
</feature>
<comment type="caution">
    <text evidence="3">The sequence shown here is derived from an EMBL/GenBank/DDBJ whole genome shotgun (WGS) entry which is preliminary data.</text>
</comment>
<feature type="transmembrane region" description="Helical" evidence="2">
    <location>
        <begin position="99"/>
        <end position="121"/>
    </location>
</feature>
<evidence type="ECO:0000256" key="1">
    <source>
        <dbReference type="SAM" id="MobiDB-lite"/>
    </source>
</evidence>
<evidence type="ECO:0000313" key="3">
    <source>
        <dbReference type="EMBL" id="EME36248.1"/>
    </source>
</evidence>
<keyword evidence="4" id="KW-1185">Reference proteome</keyword>
<organism evidence="3 4">
    <name type="scientific">Kocuria palustris PEL</name>
    <dbReference type="NCBI Taxonomy" id="1236550"/>
    <lineage>
        <taxon>Bacteria</taxon>
        <taxon>Bacillati</taxon>
        <taxon>Actinomycetota</taxon>
        <taxon>Actinomycetes</taxon>
        <taxon>Micrococcales</taxon>
        <taxon>Micrococcaceae</taxon>
        <taxon>Kocuria</taxon>
    </lineage>
</organism>
<reference evidence="3 4" key="1">
    <citation type="journal article" date="2014" name="Genome Announc.">
        <title>Draft Genome Sequence of Kocuria palustris PEL.</title>
        <authorList>
            <person name="Sharma G."/>
            <person name="Khatri I."/>
            <person name="Subramanian S."/>
        </authorList>
    </citation>
    <scope>NUCLEOTIDE SEQUENCE [LARGE SCALE GENOMIC DNA]</scope>
    <source>
        <strain evidence="3 4">PEL</strain>
    </source>
</reference>
<dbReference type="Proteomes" id="UP000009877">
    <property type="component" value="Unassembled WGS sequence"/>
</dbReference>
<keyword evidence="2" id="KW-1133">Transmembrane helix</keyword>
<feature type="transmembrane region" description="Helical" evidence="2">
    <location>
        <begin position="247"/>
        <end position="267"/>
    </location>
</feature>
<dbReference type="EMBL" id="ANHZ02000017">
    <property type="protein sequence ID" value="EME36248.1"/>
    <property type="molecule type" value="Genomic_DNA"/>
</dbReference>
<feature type="compositionally biased region" description="Low complexity" evidence="1">
    <location>
        <begin position="39"/>
        <end position="80"/>
    </location>
</feature>
<feature type="region of interest" description="Disordered" evidence="1">
    <location>
        <begin position="24"/>
        <end position="81"/>
    </location>
</feature>
<sequence>MADREAIGAVTVGQQGVEILKASGAGTPYGTMMDGIATGLEEQQKAQAQQAQGQEQQAPAQGDQTAAQGGQAQGQQAPAQEVTVRDVAPLTDDDPNATAMSTLALPLAFGGMISAAAFTMLSGNRPAVRALGIIGFSALAGVAVTWVLQSWLHAVDGDFWALAGVLALGIAAISLAVSGLQSVLGGAGLALGAVLMMFVANPLSGMATGWQWLPQPWGAIGQQLPIGAAGTALRSVAFFDGTGMTHALIVLVCWAAAGLLLIALSALRKHRKNRTRRADPSASTRSA</sequence>